<dbReference type="Pfam" id="PF00027">
    <property type="entry name" value="cNMP_binding"/>
    <property type="match status" value="1"/>
</dbReference>
<evidence type="ECO:0000259" key="1">
    <source>
        <dbReference type="Pfam" id="PF00027"/>
    </source>
</evidence>
<sequence>METFFENNIYFKEKFQDKYKERKYEKNDVINYQTGGEFPNKLFIVTSGLVLIEILFSQNNRPFYSFVGKNRVFGWSISDAKCTAIAQETTILVEIDYDFFFDHLYIHSELYHKLLTNVIKDFFSLAESYQYINKSPSAKLLSSLLNISNKMELQPNKDGIFTFPKYITPTFISKYVMSSEPNISNAGIYLEKQKIIKRNPYRIVNKEKVEKLLLEEYC</sequence>
<reference evidence="2" key="1">
    <citation type="submission" date="2023-08" db="EMBL/GenBank/DDBJ databases">
        <title>Genomic characterization of piscicolin 126 produced by Carnobacterium maltaromaticum CM22 strain isolated from salmon (Salmo salar).</title>
        <authorList>
            <person name="Gonzalez-Gragera E."/>
            <person name="Garcia-Lopez J.D."/>
            <person name="Teso-Perez C."/>
            <person name="Gimenez-Hernandez I."/>
            <person name="Peralta-Sanchez J.M."/>
            <person name="Valdivia E."/>
            <person name="Montalban-Lopez M."/>
            <person name="Martin-Platero A.M."/>
            <person name="Banos A."/>
            <person name="Martinez-Bueno M."/>
        </authorList>
    </citation>
    <scope>NUCLEOTIDE SEQUENCE</scope>
    <source>
        <strain evidence="2">CM22</strain>
    </source>
</reference>
<dbReference type="InterPro" id="IPR014710">
    <property type="entry name" value="RmlC-like_jellyroll"/>
</dbReference>
<dbReference type="Gene3D" id="2.60.120.10">
    <property type="entry name" value="Jelly Rolls"/>
    <property type="match status" value="1"/>
</dbReference>
<protein>
    <submittedName>
        <fullName evidence="2">Crp/Fnr family transcriptional regulator</fullName>
    </submittedName>
</protein>
<comment type="caution">
    <text evidence="2">The sequence shown here is derived from an EMBL/GenBank/DDBJ whole genome shotgun (WGS) entry which is preliminary data.</text>
</comment>
<feature type="domain" description="Cyclic nucleotide-binding" evidence="1">
    <location>
        <begin position="22"/>
        <end position="101"/>
    </location>
</feature>
<dbReference type="SUPFAM" id="SSF51206">
    <property type="entry name" value="cAMP-binding domain-like"/>
    <property type="match status" value="1"/>
</dbReference>
<dbReference type="Proteomes" id="UP001290462">
    <property type="component" value="Unassembled WGS sequence"/>
</dbReference>
<organism evidence="2 3">
    <name type="scientific">Carnobacterium maltaromaticum</name>
    <name type="common">Carnobacterium piscicola</name>
    <dbReference type="NCBI Taxonomy" id="2751"/>
    <lineage>
        <taxon>Bacteria</taxon>
        <taxon>Bacillati</taxon>
        <taxon>Bacillota</taxon>
        <taxon>Bacilli</taxon>
        <taxon>Lactobacillales</taxon>
        <taxon>Carnobacteriaceae</taxon>
        <taxon>Carnobacterium</taxon>
    </lineage>
</organism>
<dbReference type="EMBL" id="JAVBVO010000004">
    <property type="protein sequence ID" value="MDZ5759990.1"/>
    <property type="molecule type" value="Genomic_DNA"/>
</dbReference>
<dbReference type="InterPro" id="IPR000595">
    <property type="entry name" value="cNMP-bd_dom"/>
</dbReference>
<accession>A0AAW9K2B5</accession>
<evidence type="ECO:0000313" key="2">
    <source>
        <dbReference type="EMBL" id="MDZ5759990.1"/>
    </source>
</evidence>
<evidence type="ECO:0000313" key="3">
    <source>
        <dbReference type="Proteomes" id="UP001290462"/>
    </source>
</evidence>
<dbReference type="AlphaFoldDB" id="A0AAW9K2B5"/>
<name>A0AAW9K2B5_CARML</name>
<proteinExistence type="predicted"/>
<dbReference type="RefSeq" id="WP_322809530.1">
    <property type="nucleotide sequence ID" value="NZ_JAVBVO010000004.1"/>
</dbReference>
<dbReference type="InterPro" id="IPR018490">
    <property type="entry name" value="cNMP-bd_dom_sf"/>
</dbReference>
<gene>
    <name evidence="2" type="ORF">RAK27_15105</name>
</gene>